<keyword evidence="1" id="KW-0812">Transmembrane</keyword>
<feature type="transmembrane region" description="Helical" evidence="1">
    <location>
        <begin position="20"/>
        <end position="40"/>
    </location>
</feature>
<evidence type="ECO:0000313" key="3">
    <source>
        <dbReference type="Proteomes" id="UP000320461"/>
    </source>
</evidence>
<evidence type="ECO:0000256" key="1">
    <source>
        <dbReference type="SAM" id="Phobius"/>
    </source>
</evidence>
<dbReference type="Proteomes" id="UP000320461">
    <property type="component" value="Unassembled WGS sequence"/>
</dbReference>
<proteinExistence type="predicted"/>
<keyword evidence="1" id="KW-1133">Transmembrane helix</keyword>
<name>A0A4Y3KL39_9CELL</name>
<dbReference type="RefSeq" id="WP_156186558.1">
    <property type="nucleotide sequence ID" value="NZ_BJLQ01000026.1"/>
</dbReference>
<dbReference type="AlphaFoldDB" id="A0A4Y3KL39"/>
<evidence type="ECO:0000313" key="2">
    <source>
        <dbReference type="EMBL" id="GEA85121.1"/>
    </source>
</evidence>
<sequence length="54" mass="5504">MYELDATSMGALALTGASVAQGWVAGWTLFVAGLAALAVARVAKRRLALGPSSR</sequence>
<gene>
    <name evidence="2" type="ORF">CGE01nite_23720</name>
</gene>
<dbReference type="EMBL" id="BJLQ01000026">
    <property type="protein sequence ID" value="GEA85121.1"/>
    <property type="molecule type" value="Genomic_DNA"/>
</dbReference>
<comment type="caution">
    <text evidence="2">The sequence shown here is derived from an EMBL/GenBank/DDBJ whole genome shotgun (WGS) entry which is preliminary data.</text>
</comment>
<keyword evidence="1" id="KW-0472">Membrane</keyword>
<protein>
    <submittedName>
        <fullName evidence="2">Uncharacterized protein</fullName>
    </submittedName>
</protein>
<accession>A0A4Y3KL39</accession>
<organism evidence="2 3">
    <name type="scientific">Cellulomonas gelida</name>
    <dbReference type="NCBI Taxonomy" id="1712"/>
    <lineage>
        <taxon>Bacteria</taxon>
        <taxon>Bacillati</taxon>
        <taxon>Actinomycetota</taxon>
        <taxon>Actinomycetes</taxon>
        <taxon>Micrococcales</taxon>
        <taxon>Cellulomonadaceae</taxon>
        <taxon>Cellulomonas</taxon>
    </lineage>
</organism>
<keyword evidence="3" id="KW-1185">Reference proteome</keyword>
<reference evidence="2 3" key="1">
    <citation type="submission" date="2019-06" db="EMBL/GenBank/DDBJ databases">
        <title>Whole genome shotgun sequence of Cellulomonas gelida NBRC 3748.</title>
        <authorList>
            <person name="Hosoyama A."/>
            <person name="Uohara A."/>
            <person name="Ohji S."/>
            <person name="Ichikawa N."/>
        </authorList>
    </citation>
    <scope>NUCLEOTIDE SEQUENCE [LARGE SCALE GENOMIC DNA]</scope>
    <source>
        <strain evidence="2 3">NBRC 3748</strain>
    </source>
</reference>